<sequence>MKCPVPLVLKVSPKVAEYDDDKYQEPKKTPEVTAVKPSSKAKAKRAPFGRNSRTKTVVKDDSDEESWNKTSPMRPEPLRLSPRGAVDIGPSTLAISEVIYASIRERQLPDASMMLSVTNVTVVLPYFCNTSLSSWQAAALPPSIQSRRDDRR</sequence>
<protein>
    <submittedName>
        <fullName evidence="2">Uncharacterized protein</fullName>
    </submittedName>
</protein>
<dbReference type="AlphaFoldDB" id="A0A507D2W6"/>
<proteinExistence type="predicted"/>
<accession>A0A507D2W6</accession>
<gene>
    <name evidence="2" type="ORF">SeLEV6574_g03734</name>
</gene>
<dbReference type="Proteomes" id="UP000320475">
    <property type="component" value="Unassembled WGS sequence"/>
</dbReference>
<name>A0A507D2W6_9FUNG</name>
<feature type="region of interest" description="Disordered" evidence="1">
    <location>
        <begin position="20"/>
        <end position="86"/>
    </location>
</feature>
<dbReference type="VEuPathDB" id="FungiDB:SeMB42_g06914"/>
<evidence type="ECO:0000313" key="2">
    <source>
        <dbReference type="EMBL" id="TPX45687.1"/>
    </source>
</evidence>
<organism evidence="2 3">
    <name type="scientific">Synchytrium endobioticum</name>
    <dbReference type="NCBI Taxonomy" id="286115"/>
    <lineage>
        <taxon>Eukaryota</taxon>
        <taxon>Fungi</taxon>
        <taxon>Fungi incertae sedis</taxon>
        <taxon>Chytridiomycota</taxon>
        <taxon>Chytridiomycota incertae sedis</taxon>
        <taxon>Chytridiomycetes</taxon>
        <taxon>Synchytriales</taxon>
        <taxon>Synchytriaceae</taxon>
        <taxon>Synchytrium</taxon>
    </lineage>
</organism>
<reference evidence="2 3" key="1">
    <citation type="journal article" date="2019" name="Sci. Rep.">
        <title>Comparative genomics of chytrid fungi reveal insights into the obligate biotrophic and pathogenic lifestyle of Synchytrium endobioticum.</title>
        <authorList>
            <person name="van de Vossenberg B.T.L.H."/>
            <person name="Warris S."/>
            <person name="Nguyen H.D.T."/>
            <person name="van Gent-Pelzer M.P.E."/>
            <person name="Joly D.L."/>
            <person name="van de Geest H.C."/>
            <person name="Bonants P.J.M."/>
            <person name="Smith D.S."/>
            <person name="Levesque C.A."/>
            <person name="van der Lee T.A.J."/>
        </authorList>
    </citation>
    <scope>NUCLEOTIDE SEQUENCE [LARGE SCALE GENOMIC DNA]</scope>
    <source>
        <strain evidence="2 3">LEV6574</strain>
    </source>
</reference>
<feature type="compositionally biased region" description="Basic and acidic residues" evidence="1">
    <location>
        <begin position="21"/>
        <end position="30"/>
    </location>
</feature>
<comment type="caution">
    <text evidence="2">The sequence shown here is derived from an EMBL/GenBank/DDBJ whole genome shotgun (WGS) entry which is preliminary data.</text>
</comment>
<evidence type="ECO:0000256" key="1">
    <source>
        <dbReference type="SAM" id="MobiDB-lite"/>
    </source>
</evidence>
<evidence type="ECO:0000313" key="3">
    <source>
        <dbReference type="Proteomes" id="UP000320475"/>
    </source>
</evidence>
<dbReference type="EMBL" id="QEAM01000133">
    <property type="protein sequence ID" value="TPX45687.1"/>
    <property type="molecule type" value="Genomic_DNA"/>
</dbReference>